<name>A0A1E7WH77_9BURK</name>
<evidence type="ECO:0000313" key="3">
    <source>
        <dbReference type="Proteomes" id="UP000175989"/>
    </source>
</evidence>
<feature type="region of interest" description="Disordered" evidence="1">
    <location>
        <begin position="1"/>
        <end position="27"/>
    </location>
</feature>
<keyword evidence="3" id="KW-1185">Reference proteome</keyword>
<gene>
    <name evidence="2" type="ORF">DUPY_32560</name>
</gene>
<organism evidence="2 3">
    <name type="scientific">Duganella phyllosphaerae</name>
    <dbReference type="NCBI Taxonomy" id="762836"/>
    <lineage>
        <taxon>Bacteria</taxon>
        <taxon>Pseudomonadati</taxon>
        <taxon>Pseudomonadota</taxon>
        <taxon>Betaproteobacteria</taxon>
        <taxon>Burkholderiales</taxon>
        <taxon>Oxalobacteraceae</taxon>
        <taxon>Telluria group</taxon>
        <taxon>Duganella</taxon>
    </lineage>
</organism>
<dbReference type="AlphaFoldDB" id="A0A1E7WH77"/>
<comment type="caution">
    <text evidence="2">The sequence shown here is derived from an EMBL/GenBank/DDBJ whole genome shotgun (WGS) entry which is preliminary data.</text>
</comment>
<protein>
    <submittedName>
        <fullName evidence="2">Uncharacterized protein</fullName>
    </submittedName>
</protein>
<dbReference type="Proteomes" id="UP000175989">
    <property type="component" value="Unassembled WGS sequence"/>
</dbReference>
<dbReference type="EMBL" id="LROM01000093">
    <property type="protein sequence ID" value="OEZ97985.1"/>
    <property type="molecule type" value="Genomic_DNA"/>
</dbReference>
<evidence type="ECO:0000313" key="2">
    <source>
        <dbReference type="EMBL" id="OEZ97985.1"/>
    </source>
</evidence>
<accession>A0A1E7WH77</accession>
<feature type="region of interest" description="Disordered" evidence="1">
    <location>
        <begin position="142"/>
        <end position="194"/>
    </location>
</feature>
<reference evidence="3" key="1">
    <citation type="journal article" date="2016" name="Front. Microbiol.">
        <title>Molecular Keys to the Janthinobacterium and Duganella spp. Interaction with the Plant Pathogen Fusarium graminearum.</title>
        <authorList>
            <person name="Haack F.S."/>
            <person name="Poehlein A."/>
            <person name="Kroger C."/>
            <person name="Voigt C.A."/>
            <person name="Piepenbring M."/>
            <person name="Bode H.B."/>
            <person name="Daniel R."/>
            <person name="Schafer W."/>
            <person name="Streit W.R."/>
        </authorList>
    </citation>
    <scope>NUCLEOTIDE SEQUENCE [LARGE SCALE GENOMIC DNA]</scope>
    <source>
        <strain evidence="3">T54</strain>
    </source>
</reference>
<proteinExistence type="predicted"/>
<sequence>MQKNRAANDEMSKLTAPKERASEPGEAQVEFEIAIDPGPDFDSEGWVEQRDYWSEQARSKKPTAIQRWVAALRAILARLSPTSSARRRARLAQETEFSHEDWARLSESALGPLHPVRSEIQRSLVPSSTLDHAALPAAWLAATRRSDTTRQTTNDAQQRPGIPPQTMEYAKQSPATGAGSGDEQPEQSLQTMLPLELVAALDALPARNKRRPRP</sequence>
<evidence type="ECO:0000256" key="1">
    <source>
        <dbReference type="SAM" id="MobiDB-lite"/>
    </source>
</evidence>
<feature type="compositionally biased region" description="Basic and acidic residues" evidence="1">
    <location>
        <begin position="1"/>
        <end position="23"/>
    </location>
</feature>